<evidence type="ECO:0000259" key="4">
    <source>
        <dbReference type="Pfam" id="PF08622"/>
    </source>
</evidence>
<evidence type="ECO:0000313" key="6">
    <source>
        <dbReference type="EMBL" id="RUS29638.1"/>
    </source>
</evidence>
<protein>
    <submittedName>
        <fullName evidence="6">Oxidative stress survival, Svf1-like protein</fullName>
    </submittedName>
</protein>
<keyword evidence="3" id="KW-0963">Cytoplasm</keyword>
<evidence type="ECO:0000259" key="5">
    <source>
        <dbReference type="Pfam" id="PF17187"/>
    </source>
</evidence>
<comment type="caution">
    <text evidence="6">The sequence shown here is derived from an EMBL/GenBank/DDBJ whole genome shotgun (WGS) entry which is preliminary data.</text>
</comment>
<proteinExistence type="inferred from homology"/>
<dbReference type="InterPro" id="IPR051385">
    <property type="entry name" value="Ceramide-binding_SVF1"/>
</dbReference>
<comment type="similarity">
    <text evidence="2">Belongs to the SVF1 family.</text>
</comment>
<dbReference type="Pfam" id="PF08622">
    <property type="entry name" value="Svf1"/>
    <property type="match status" value="1"/>
</dbReference>
<organism evidence="6 7">
    <name type="scientific">Jimgerdemannia flammicorona</name>
    <dbReference type="NCBI Taxonomy" id="994334"/>
    <lineage>
        <taxon>Eukaryota</taxon>
        <taxon>Fungi</taxon>
        <taxon>Fungi incertae sedis</taxon>
        <taxon>Mucoromycota</taxon>
        <taxon>Mucoromycotina</taxon>
        <taxon>Endogonomycetes</taxon>
        <taxon>Endogonales</taxon>
        <taxon>Endogonaceae</taxon>
        <taxon>Jimgerdemannia</taxon>
    </lineage>
</organism>
<name>A0A433QII1_9FUNG</name>
<dbReference type="GO" id="GO:0005737">
    <property type="term" value="C:cytoplasm"/>
    <property type="evidence" value="ECO:0007669"/>
    <property type="project" value="UniProtKB-SubCell"/>
</dbReference>
<dbReference type="GO" id="GO:0006979">
    <property type="term" value="P:response to oxidative stress"/>
    <property type="evidence" value="ECO:0007669"/>
    <property type="project" value="InterPro"/>
</dbReference>
<dbReference type="AlphaFoldDB" id="A0A433QII1"/>
<dbReference type="Proteomes" id="UP000274822">
    <property type="component" value="Unassembled WGS sequence"/>
</dbReference>
<dbReference type="PANTHER" id="PTHR47107:SF1">
    <property type="entry name" value="CERAMIDE-BINDING PROTEIN SVF1-RELATED"/>
    <property type="match status" value="1"/>
</dbReference>
<feature type="domain" description="Svf1-like C-terminal" evidence="5">
    <location>
        <begin position="149"/>
        <end position="312"/>
    </location>
</feature>
<keyword evidence="7" id="KW-1185">Reference proteome</keyword>
<evidence type="ECO:0000256" key="1">
    <source>
        <dbReference type="ARBA" id="ARBA00004496"/>
    </source>
</evidence>
<dbReference type="EMBL" id="RBNJ01004905">
    <property type="protein sequence ID" value="RUS29638.1"/>
    <property type="molecule type" value="Genomic_DNA"/>
</dbReference>
<dbReference type="SUPFAM" id="SSF159245">
    <property type="entry name" value="AttH-like"/>
    <property type="match status" value="1"/>
</dbReference>
<gene>
    <name evidence="6" type="ORF">BC938DRAFT_480423</name>
</gene>
<evidence type="ECO:0000256" key="3">
    <source>
        <dbReference type="ARBA" id="ARBA00022490"/>
    </source>
</evidence>
<evidence type="ECO:0000256" key="2">
    <source>
        <dbReference type="ARBA" id="ARBA00009069"/>
    </source>
</evidence>
<feature type="domain" description="Svf1-like N-terminal" evidence="4">
    <location>
        <begin position="19"/>
        <end position="147"/>
    </location>
</feature>
<reference evidence="6 7" key="1">
    <citation type="journal article" date="2018" name="New Phytol.">
        <title>Phylogenomics of Endogonaceae and evolution of mycorrhizas within Mucoromycota.</title>
        <authorList>
            <person name="Chang Y."/>
            <person name="Desiro A."/>
            <person name="Na H."/>
            <person name="Sandor L."/>
            <person name="Lipzen A."/>
            <person name="Clum A."/>
            <person name="Barry K."/>
            <person name="Grigoriev I.V."/>
            <person name="Martin F.M."/>
            <person name="Stajich J.E."/>
            <person name="Smith M.E."/>
            <person name="Bonito G."/>
            <person name="Spatafora J.W."/>
        </authorList>
    </citation>
    <scope>NUCLEOTIDE SEQUENCE [LARGE SCALE GENOMIC DNA]</scope>
    <source>
        <strain evidence="6 7">AD002</strain>
    </source>
</reference>
<dbReference type="PANTHER" id="PTHR47107">
    <property type="entry name" value="SVF1-LIKE PROTEIN YDR222W-RELATED"/>
    <property type="match status" value="1"/>
</dbReference>
<evidence type="ECO:0000313" key="7">
    <source>
        <dbReference type="Proteomes" id="UP000274822"/>
    </source>
</evidence>
<sequence length="314" mass="35310">MNLNLNSPSLHDPPSFSIWSPTIQFTSRMYDPATNTNTFKSVNMTNFTLSDDRRSVKSDNMAITLDPTGTKYKVVLTHPELVVAIEFERVDRGFKIGEGKTYFGTESGAGTYVSHKFWPKARATGTFIVDNKSFEVEGDGMFIHALQGMQPHLIASKWNFVDFQAPDAALTMMQFQTTKQYGAVNVNQGSITLDGKLVSVSVENGVELLDLVEDEETQYQIPKTIKYTWTGKTVGEEVSQDVKVVMFVKTETLLDKIDVLNEVPYFLKKLVQTFVAKPYIYQWLDKATAEVTVGNKVITLEGKCFQELVFVSEM</sequence>
<dbReference type="InterPro" id="IPR013931">
    <property type="entry name" value="Svf1-like_N"/>
</dbReference>
<dbReference type="Pfam" id="PF17187">
    <property type="entry name" value="Svf1_C"/>
    <property type="match status" value="1"/>
</dbReference>
<accession>A0A433QII1</accession>
<comment type="subcellular location">
    <subcellularLocation>
        <location evidence="1">Cytoplasm</location>
    </subcellularLocation>
</comment>
<dbReference type="InterPro" id="IPR033394">
    <property type="entry name" value="Svf1-like_C"/>
</dbReference>